<dbReference type="InterPro" id="IPR012312">
    <property type="entry name" value="Hemerythrin-like"/>
</dbReference>
<name>M3BPS4_SPHMS</name>
<feature type="region of interest" description="Disordered" evidence="1">
    <location>
        <begin position="192"/>
        <end position="216"/>
    </location>
</feature>
<keyword evidence="4" id="KW-1185">Reference proteome</keyword>
<reference evidence="3 4" key="1">
    <citation type="journal article" date="2012" name="PLoS Pathog.">
        <title>Diverse lifestyles and strategies of plant pathogenesis encoded in the genomes of eighteen Dothideomycetes fungi.</title>
        <authorList>
            <person name="Ohm R.A."/>
            <person name="Feau N."/>
            <person name="Henrissat B."/>
            <person name="Schoch C.L."/>
            <person name="Horwitz B.A."/>
            <person name="Barry K.W."/>
            <person name="Condon B.J."/>
            <person name="Copeland A.C."/>
            <person name="Dhillon B."/>
            <person name="Glaser F."/>
            <person name="Hesse C.N."/>
            <person name="Kosti I."/>
            <person name="LaButti K."/>
            <person name="Lindquist E.A."/>
            <person name="Lucas S."/>
            <person name="Salamov A.A."/>
            <person name="Bradshaw R.E."/>
            <person name="Ciuffetti L."/>
            <person name="Hamelin R.C."/>
            <person name="Kema G.H.J."/>
            <person name="Lawrence C."/>
            <person name="Scott J.A."/>
            <person name="Spatafora J.W."/>
            <person name="Turgeon B.G."/>
            <person name="de Wit P.J.G.M."/>
            <person name="Zhong S."/>
            <person name="Goodwin S.B."/>
            <person name="Grigoriev I.V."/>
        </authorList>
    </citation>
    <scope>NUCLEOTIDE SEQUENCE [LARGE SCALE GENOMIC DNA]</scope>
    <source>
        <strain evidence="3 4">SO2202</strain>
    </source>
</reference>
<dbReference type="eggNOG" id="ENOG502S054">
    <property type="taxonomic scope" value="Eukaryota"/>
</dbReference>
<dbReference type="HOGENOM" id="CLU_079417_0_0_1"/>
<feature type="domain" description="Hemerythrin-like" evidence="2">
    <location>
        <begin position="10"/>
        <end position="128"/>
    </location>
</feature>
<dbReference type="AlphaFoldDB" id="M3BPS4"/>
<dbReference type="Gene3D" id="1.20.120.520">
    <property type="entry name" value="nmb1532 protein domain like"/>
    <property type="match status" value="1"/>
</dbReference>
<dbReference type="OrthoDB" id="9983919at2759"/>
<dbReference type="GeneID" id="27898839"/>
<dbReference type="Pfam" id="PF01814">
    <property type="entry name" value="Hemerythrin"/>
    <property type="match status" value="1"/>
</dbReference>
<dbReference type="OMA" id="HTHIEHE"/>
<sequence>MEQHIGSKTISEAVGSDHEYMDLVIQTLKSATSHEERIQWRNQLTWTFARHAISEELTWYPAMEKLFGEKGIAMAELDRQQHQAIKEDLYQIQSMNPDDARFFPLVEKLEQDFKVHVKHEKEEDMPMLEERLTRKESNEMAKWWQRTKGITPTRSHPSAPNRPYAENLVGLLAMPIDKVGDWVRSFPEDDRMEEVTRTGRAMKKKKTSTTDGGSHL</sequence>
<evidence type="ECO:0000313" key="4">
    <source>
        <dbReference type="Proteomes" id="UP000016931"/>
    </source>
</evidence>
<dbReference type="PANTHER" id="PTHR35585">
    <property type="entry name" value="HHE DOMAIN PROTEIN (AFU_ORTHOLOGUE AFUA_4G00730)"/>
    <property type="match status" value="1"/>
</dbReference>
<dbReference type="PANTHER" id="PTHR35585:SF1">
    <property type="entry name" value="HHE DOMAIN PROTEIN (AFU_ORTHOLOGUE AFUA_4G00730)"/>
    <property type="match status" value="1"/>
</dbReference>
<dbReference type="Proteomes" id="UP000016931">
    <property type="component" value="Unassembled WGS sequence"/>
</dbReference>
<evidence type="ECO:0000313" key="3">
    <source>
        <dbReference type="EMBL" id="EMF08173.1"/>
    </source>
</evidence>
<dbReference type="RefSeq" id="XP_016756294.1">
    <property type="nucleotide sequence ID" value="XM_016901702.1"/>
</dbReference>
<accession>M3BPS4</accession>
<evidence type="ECO:0000256" key="1">
    <source>
        <dbReference type="SAM" id="MobiDB-lite"/>
    </source>
</evidence>
<organism evidence="3 4">
    <name type="scientific">Sphaerulina musiva (strain SO2202)</name>
    <name type="common">Poplar stem canker fungus</name>
    <name type="synonym">Septoria musiva</name>
    <dbReference type="NCBI Taxonomy" id="692275"/>
    <lineage>
        <taxon>Eukaryota</taxon>
        <taxon>Fungi</taxon>
        <taxon>Dikarya</taxon>
        <taxon>Ascomycota</taxon>
        <taxon>Pezizomycotina</taxon>
        <taxon>Dothideomycetes</taxon>
        <taxon>Dothideomycetidae</taxon>
        <taxon>Mycosphaerellales</taxon>
        <taxon>Mycosphaerellaceae</taxon>
        <taxon>Sphaerulina</taxon>
    </lineage>
</organism>
<dbReference type="EMBL" id="KB456272">
    <property type="protein sequence ID" value="EMF08173.1"/>
    <property type="molecule type" value="Genomic_DNA"/>
</dbReference>
<evidence type="ECO:0000259" key="2">
    <source>
        <dbReference type="Pfam" id="PF01814"/>
    </source>
</evidence>
<dbReference type="STRING" id="692275.M3BPS4"/>
<gene>
    <name evidence="3" type="ORF">SEPMUDRAFT_121662</name>
</gene>
<proteinExistence type="predicted"/>
<protein>
    <recommendedName>
        <fullName evidence="2">Hemerythrin-like domain-containing protein</fullName>
    </recommendedName>
</protein>